<protein>
    <submittedName>
        <fullName evidence="1">Uncharacterized protein</fullName>
    </submittedName>
</protein>
<evidence type="ECO:0000313" key="1">
    <source>
        <dbReference type="EMBL" id="KAG2648080.1"/>
    </source>
</evidence>
<proteinExistence type="predicted"/>
<name>A0A8T0WJB9_PANVG</name>
<gene>
    <name evidence="1" type="ORF">PVAP13_1NG052216</name>
</gene>
<dbReference type="EMBL" id="CM029038">
    <property type="protein sequence ID" value="KAG2648080.1"/>
    <property type="molecule type" value="Genomic_DNA"/>
</dbReference>
<organism evidence="1 2">
    <name type="scientific">Panicum virgatum</name>
    <name type="common">Blackwell switchgrass</name>
    <dbReference type="NCBI Taxonomy" id="38727"/>
    <lineage>
        <taxon>Eukaryota</taxon>
        <taxon>Viridiplantae</taxon>
        <taxon>Streptophyta</taxon>
        <taxon>Embryophyta</taxon>
        <taxon>Tracheophyta</taxon>
        <taxon>Spermatophyta</taxon>
        <taxon>Magnoliopsida</taxon>
        <taxon>Liliopsida</taxon>
        <taxon>Poales</taxon>
        <taxon>Poaceae</taxon>
        <taxon>PACMAD clade</taxon>
        <taxon>Panicoideae</taxon>
        <taxon>Panicodae</taxon>
        <taxon>Paniceae</taxon>
        <taxon>Panicinae</taxon>
        <taxon>Panicum</taxon>
        <taxon>Panicum sect. Hiantes</taxon>
    </lineage>
</organism>
<accession>A0A8T0WJB9</accession>
<keyword evidence="2" id="KW-1185">Reference proteome</keyword>
<reference evidence="1" key="1">
    <citation type="submission" date="2020-05" db="EMBL/GenBank/DDBJ databases">
        <title>WGS assembly of Panicum virgatum.</title>
        <authorList>
            <person name="Lovell J.T."/>
            <person name="Jenkins J."/>
            <person name="Shu S."/>
            <person name="Juenger T.E."/>
            <person name="Schmutz J."/>
        </authorList>
    </citation>
    <scope>NUCLEOTIDE SEQUENCE</scope>
    <source>
        <strain evidence="1">AP13</strain>
    </source>
</reference>
<feature type="non-terminal residue" evidence="1">
    <location>
        <position position="153"/>
    </location>
</feature>
<dbReference type="AlphaFoldDB" id="A0A8T0WJB9"/>
<evidence type="ECO:0000313" key="2">
    <source>
        <dbReference type="Proteomes" id="UP000823388"/>
    </source>
</evidence>
<dbReference type="Proteomes" id="UP000823388">
    <property type="component" value="Chromosome 1N"/>
</dbReference>
<sequence length="153" mass="17240">MESKTEQILPSRSIILSCLIHERAHSVIRTTSCKFSDVSSAALLCIAKEADLTCELLRRGASYEYDYLLNQSSEIRMCALSLMSCNSSHSVAASAAMLGISKEAEMMCKWMNENNMLLDIFDDDLPNELETSRKIRSHTLYLMIDMLKKSSFP</sequence>
<comment type="caution">
    <text evidence="1">The sequence shown here is derived from an EMBL/GenBank/DDBJ whole genome shotgun (WGS) entry which is preliminary data.</text>
</comment>